<dbReference type="AlphaFoldDB" id="A0A6A7BXC8"/>
<proteinExistence type="predicted"/>
<organism evidence="2 3">
    <name type="scientific">Piedraia hortae CBS 480.64</name>
    <dbReference type="NCBI Taxonomy" id="1314780"/>
    <lineage>
        <taxon>Eukaryota</taxon>
        <taxon>Fungi</taxon>
        <taxon>Dikarya</taxon>
        <taxon>Ascomycota</taxon>
        <taxon>Pezizomycotina</taxon>
        <taxon>Dothideomycetes</taxon>
        <taxon>Dothideomycetidae</taxon>
        <taxon>Capnodiales</taxon>
        <taxon>Piedraiaceae</taxon>
        <taxon>Piedraia</taxon>
    </lineage>
</organism>
<feature type="region of interest" description="Disordered" evidence="1">
    <location>
        <begin position="105"/>
        <end position="134"/>
    </location>
</feature>
<feature type="region of interest" description="Disordered" evidence="1">
    <location>
        <begin position="19"/>
        <end position="63"/>
    </location>
</feature>
<dbReference type="OrthoDB" id="3946779at2759"/>
<feature type="compositionally biased region" description="Polar residues" evidence="1">
    <location>
        <begin position="202"/>
        <end position="213"/>
    </location>
</feature>
<dbReference type="EMBL" id="MU005997">
    <property type="protein sequence ID" value="KAF2859158.1"/>
    <property type="molecule type" value="Genomic_DNA"/>
</dbReference>
<keyword evidence="3" id="KW-1185">Reference proteome</keyword>
<name>A0A6A7BXC8_9PEZI</name>
<feature type="region of interest" description="Disordered" evidence="1">
    <location>
        <begin position="171"/>
        <end position="213"/>
    </location>
</feature>
<feature type="compositionally biased region" description="Basic and acidic residues" evidence="1">
    <location>
        <begin position="105"/>
        <end position="120"/>
    </location>
</feature>
<evidence type="ECO:0000313" key="2">
    <source>
        <dbReference type="EMBL" id="KAF2859158.1"/>
    </source>
</evidence>
<sequence length="357" mass="40798">MGNWRKLVAFLSCAVEDVSERKRDEEQAKPPLKRLAPARQYTDDKYLEAKPPNQTCVENFSRPLSRPASTASLRWEGLQPQASHKRSYSNLSLLNLYVDELDELQKPERRPSRPSMEHPIQRKKRSSFVQGSTERPILKRMRSSPSADYMSKVDQKISELNAIIERRRACNRTPSADQVTRLHTHTSTADLGMHSDRRKRSSQYSLRRSESTSFIERPKMRTSRVEAEVSSLNVIVERRRQASARLPLIEQHVPAIAPTLKLSARSQTLTDIGSAFARPYTALETEEPSLWIDDDERPDSASTDATVTAPEPLNLFPPDYLWADSRLPSWGSHHPLGYDEKCIDENWPLGVVQVRDD</sequence>
<protein>
    <submittedName>
        <fullName evidence="2">Uncharacterized protein</fullName>
    </submittedName>
</protein>
<gene>
    <name evidence="2" type="ORF">K470DRAFT_110129</name>
</gene>
<evidence type="ECO:0000313" key="3">
    <source>
        <dbReference type="Proteomes" id="UP000799421"/>
    </source>
</evidence>
<accession>A0A6A7BXC8</accession>
<evidence type="ECO:0000256" key="1">
    <source>
        <dbReference type="SAM" id="MobiDB-lite"/>
    </source>
</evidence>
<reference evidence="2" key="1">
    <citation type="journal article" date="2020" name="Stud. Mycol.">
        <title>101 Dothideomycetes genomes: a test case for predicting lifestyles and emergence of pathogens.</title>
        <authorList>
            <person name="Haridas S."/>
            <person name="Albert R."/>
            <person name="Binder M."/>
            <person name="Bloem J."/>
            <person name="Labutti K."/>
            <person name="Salamov A."/>
            <person name="Andreopoulos B."/>
            <person name="Baker S."/>
            <person name="Barry K."/>
            <person name="Bills G."/>
            <person name="Bluhm B."/>
            <person name="Cannon C."/>
            <person name="Castanera R."/>
            <person name="Culley D."/>
            <person name="Daum C."/>
            <person name="Ezra D."/>
            <person name="Gonzalez J."/>
            <person name="Henrissat B."/>
            <person name="Kuo A."/>
            <person name="Liang C."/>
            <person name="Lipzen A."/>
            <person name="Lutzoni F."/>
            <person name="Magnuson J."/>
            <person name="Mondo S."/>
            <person name="Nolan M."/>
            <person name="Ohm R."/>
            <person name="Pangilinan J."/>
            <person name="Park H.-J."/>
            <person name="Ramirez L."/>
            <person name="Alfaro M."/>
            <person name="Sun H."/>
            <person name="Tritt A."/>
            <person name="Yoshinaga Y."/>
            <person name="Zwiers L.-H."/>
            <person name="Turgeon B."/>
            <person name="Goodwin S."/>
            <person name="Spatafora J."/>
            <person name="Crous P."/>
            <person name="Grigoriev I."/>
        </authorList>
    </citation>
    <scope>NUCLEOTIDE SEQUENCE</scope>
    <source>
        <strain evidence="2">CBS 480.64</strain>
    </source>
</reference>
<dbReference type="Proteomes" id="UP000799421">
    <property type="component" value="Unassembled WGS sequence"/>
</dbReference>
<feature type="compositionally biased region" description="Basic and acidic residues" evidence="1">
    <location>
        <begin position="19"/>
        <end position="28"/>
    </location>
</feature>